<dbReference type="EC" id="6.3.5.7" evidence="7"/>
<dbReference type="NCBIfam" id="TIGR00132">
    <property type="entry name" value="gatA"/>
    <property type="match status" value="1"/>
</dbReference>
<gene>
    <name evidence="9" type="ORF">BZG36_03220</name>
</gene>
<dbReference type="InterPro" id="IPR023631">
    <property type="entry name" value="Amidase_dom"/>
</dbReference>
<dbReference type="GO" id="GO:0005739">
    <property type="term" value="C:mitochondrion"/>
    <property type="evidence" value="ECO:0007669"/>
    <property type="project" value="UniProtKB-SubCell"/>
</dbReference>
<sequence>MSALHAEAQAAQQRLDRGQPLSAFDGLGIAVKDNFCTSFLPTTCGSKMLEDFTSPYNATVVDLCLKAGTICVGKTNMDEFGMGSANAFSYFGPTINPHKSDTPRLAGGSSGGSAAAVASGMVFGALGSDTGGSVRLPASYCGIVGFKPSYGRCSRYGLVAYANSLDTVGLLTRTVEDAKVLYSLLDQYDINDPTSMPSELRNKVNVMTTRRRKMEARGDLTNVRIGIPKEYHVKELPESILRLWKKGIEHLKGLNATIVPISLPHTPYSLSCYYVLAPAEAASNLQRYDGVRYGYRSKTQSEERSPLYEDTRMEGFGEEVLRRILLGTYALTSEAFDNYYLQALKVRRLVRQDFDNVFALQNPLIQSDPNHDTPNDDNENTVDVILTPSAISTAPSMSEFSKLAGDPVHNYLNDVMTVPASLAGIPALSIPFGTDETDGLPVGLQLLSQYGDDEMLLSVGRVLQDV</sequence>
<dbReference type="GO" id="GO:0050567">
    <property type="term" value="F:glutaminyl-tRNA synthase (glutamine-hydrolyzing) activity"/>
    <property type="evidence" value="ECO:0007669"/>
    <property type="project" value="UniProtKB-UniRule"/>
</dbReference>
<comment type="subcellular location">
    <subcellularLocation>
        <location evidence="7">Mitochondrion</location>
    </subcellularLocation>
</comment>
<evidence type="ECO:0000256" key="5">
    <source>
        <dbReference type="ARBA" id="ARBA00022917"/>
    </source>
</evidence>
<dbReference type="PANTHER" id="PTHR11895">
    <property type="entry name" value="TRANSAMIDASE"/>
    <property type="match status" value="1"/>
</dbReference>
<dbReference type="Gene3D" id="3.90.1300.10">
    <property type="entry name" value="Amidase signature (AS) domain"/>
    <property type="match status" value="1"/>
</dbReference>
<keyword evidence="10" id="KW-1185">Reference proteome</keyword>
<comment type="function">
    <text evidence="7">Allows the formation of correctly charged Gln-tRNA(Gln) through the transamidation of misacylated Glu-tRNA(Gln) in the mitochondria. The reaction takes place in the presence of glutamine and ATP through an activated gamma-phospho-Glu-tRNA(Gln).</text>
</comment>
<dbReference type="Proteomes" id="UP000242875">
    <property type="component" value="Unassembled WGS sequence"/>
</dbReference>
<accession>A0A261XWV6</accession>
<protein>
    <recommendedName>
        <fullName evidence="7">Glutamyl-tRNA(Gln) amidotransferase subunit A, mitochondrial</fullName>
        <shortName evidence="7">Glu-AdT subunit A</shortName>
        <ecNumber evidence="7">6.3.5.7</ecNumber>
    </recommendedName>
</protein>
<evidence type="ECO:0000256" key="2">
    <source>
        <dbReference type="ARBA" id="ARBA00022598"/>
    </source>
</evidence>
<dbReference type="GO" id="GO:0005524">
    <property type="term" value="F:ATP binding"/>
    <property type="evidence" value="ECO:0007669"/>
    <property type="project" value="UniProtKB-KW"/>
</dbReference>
<keyword evidence="5 7" id="KW-0648">Protein biosynthesis</keyword>
<dbReference type="InterPro" id="IPR004412">
    <property type="entry name" value="GatA"/>
</dbReference>
<feature type="active site" description="Charge relay system" evidence="7">
    <location>
        <position position="32"/>
    </location>
</feature>
<dbReference type="Pfam" id="PF01425">
    <property type="entry name" value="Amidase"/>
    <property type="match status" value="1"/>
</dbReference>
<evidence type="ECO:0000256" key="3">
    <source>
        <dbReference type="ARBA" id="ARBA00022741"/>
    </source>
</evidence>
<dbReference type="HAMAP" id="MF_00120">
    <property type="entry name" value="GatA"/>
    <property type="match status" value="1"/>
</dbReference>
<feature type="active site" description="Acyl-ester intermediate" evidence="7">
    <location>
        <position position="133"/>
    </location>
</feature>
<dbReference type="InterPro" id="IPR020556">
    <property type="entry name" value="Amidase_CS"/>
</dbReference>
<comment type="caution">
    <text evidence="9">The sequence shown here is derived from an EMBL/GenBank/DDBJ whole genome shotgun (WGS) entry which is preliminary data.</text>
</comment>
<proteinExistence type="inferred from homology"/>
<comment type="subunit">
    <text evidence="7">Subunit of the heterotrimeric GatCAB amidotransferase (AdT) complex, composed of A, B and C subunits.</text>
</comment>
<name>A0A261XWV6_9FUNG</name>
<dbReference type="InterPro" id="IPR000120">
    <property type="entry name" value="Amidase"/>
</dbReference>
<keyword evidence="3 7" id="KW-0547">Nucleotide-binding</keyword>
<keyword evidence="4 7" id="KW-0067">ATP-binding</keyword>
<comment type="catalytic activity">
    <reaction evidence="6 7">
        <text>L-glutamyl-tRNA(Gln) + L-glutamine + ATP + H2O = L-glutaminyl-tRNA(Gln) + L-glutamate + ADP + phosphate + H(+)</text>
        <dbReference type="Rhea" id="RHEA:17521"/>
        <dbReference type="Rhea" id="RHEA-COMP:9681"/>
        <dbReference type="Rhea" id="RHEA-COMP:9684"/>
        <dbReference type="ChEBI" id="CHEBI:15377"/>
        <dbReference type="ChEBI" id="CHEBI:15378"/>
        <dbReference type="ChEBI" id="CHEBI:29985"/>
        <dbReference type="ChEBI" id="CHEBI:30616"/>
        <dbReference type="ChEBI" id="CHEBI:43474"/>
        <dbReference type="ChEBI" id="CHEBI:58359"/>
        <dbReference type="ChEBI" id="CHEBI:78520"/>
        <dbReference type="ChEBI" id="CHEBI:78521"/>
        <dbReference type="ChEBI" id="CHEBI:456216"/>
        <dbReference type="EC" id="6.3.5.7"/>
    </reaction>
</comment>
<evidence type="ECO:0000256" key="4">
    <source>
        <dbReference type="ARBA" id="ARBA00022840"/>
    </source>
</evidence>
<keyword evidence="2 7" id="KW-0436">Ligase</keyword>
<dbReference type="OrthoDB" id="421993at2759"/>
<dbReference type="InterPro" id="IPR036928">
    <property type="entry name" value="AS_sf"/>
</dbReference>
<comment type="similarity">
    <text evidence="1 7">Belongs to the amidase family. GatA subfamily.</text>
</comment>
<evidence type="ECO:0000313" key="10">
    <source>
        <dbReference type="Proteomes" id="UP000242875"/>
    </source>
</evidence>
<feature type="domain" description="Amidase" evidence="8">
    <location>
        <begin position="6"/>
        <end position="457"/>
    </location>
</feature>
<dbReference type="GO" id="GO:0070681">
    <property type="term" value="P:glutaminyl-tRNAGln biosynthesis via transamidation"/>
    <property type="evidence" value="ECO:0007669"/>
    <property type="project" value="UniProtKB-UniRule"/>
</dbReference>
<organism evidence="9 10">
    <name type="scientific">Bifiguratus adelaidae</name>
    <dbReference type="NCBI Taxonomy" id="1938954"/>
    <lineage>
        <taxon>Eukaryota</taxon>
        <taxon>Fungi</taxon>
        <taxon>Fungi incertae sedis</taxon>
        <taxon>Mucoromycota</taxon>
        <taxon>Mucoromycotina</taxon>
        <taxon>Endogonomycetes</taxon>
        <taxon>Endogonales</taxon>
        <taxon>Endogonales incertae sedis</taxon>
        <taxon>Bifiguratus</taxon>
    </lineage>
</organism>
<dbReference type="GO" id="GO:0030956">
    <property type="term" value="C:glutamyl-tRNA(Gln) amidotransferase complex"/>
    <property type="evidence" value="ECO:0007669"/>
    <property type="project" value="UniProtKB-UniRule"/>
</dbReference>
<dbReference type="PROSITE" id="PS00571">
    <property type="entry name" value="AMIDASES"/>
    <property type="match status" value="1"/>
</dbReference>
<feature type="active site" description="Charge relay system" evidence="7">
    <location>
        <position position="109"/>
    </location>
</feature>
<dbReference type="EMBL" id="MVBO01000121">
    <property type="protein sequence ID" value="OZJ02843.1"/>
    <property type="molecule type" value="Genomic_DNA"/>
</dbReference>
<reference evidence="9 10" key="1">
    <citation type="journal article" date="2017" name="Mycologia">
        <title>Bifiguratus adelaidae, gen. et sp. nov., a new member of Mucoromycotina in endophytic and soil-dwelling habitats.</title>
        <authorList>
            <person name="Torres-Cruz T.J."/>
            <person name="Billingsley Tobias T.L."/>
            <person name="Almatruk M."/>
            <person name="Hesse C."/>
            <person name="Kuske C.R."/>
            <person name="Desiro A."/>
            <person name="Benucci G.M."/>
            <person name="Bonito G."/>
            <person name="Stajich J.E."/>
            <person name="Dunlap C."/>
            <person name="Arnold A.E."/>
            <person name="Porras-Alfaro A."/>
        </authorList>
    </citation>
    <scope>NUCLEOTIDE SEQUENCE [LARGE SCALE GENOMIC DNA]</scope>
    <source>
        <strain evidence="9 10">AZ0501</strain>
    </source>
</reference>
<evidence type="ECO:0000256" key="6">
    <source>
        <dbReference type="ARBA" id="ARBA00047407"/>
    </source>
</evidence>
<dbReference type="SUPFAM" id="SSF75304">
    <property type="entry name" value="Amidase signature (AS) enzymes"/>
    <property type="match status" value="1"/>
</dbReference>
<keyword evidence="7" id="KW-0496">Mitochondrion</keyword>
<dbReference type="AlphaFoldDB" id="A0A261XWV6"/>
<evidence type="ECO:0000256" key="1">
    <source>
        <dbReference type="ARBA" id="ARBA00008069"/>
    </source>
</evidence>
<evidence type="ECO:0000256" key="7">
    <source>
        <dbReference type="HAMAP-Rule" id="MF_03150"/>
    </source>
</evidence>
<evidence type="ECO:0000313" key="9">
    <source>
        <dbReference type="EMBL" id="OZJ02843.1"/>
    </source>
</evidence>
<evidence type="ECO:0000259" key="8">
    <source>
        <dbReference type="Pfam" id="PF01425"/>
    </source>
</evidence>
<dbReference type="GO" id="GO:0032543">
    <property type="term" value="P:mitochondrial translation"/>
    <property type="evidence" value="ECO:0007669"/>
    <property type="project" value="UniProtKB-UniRule"/>
</dbReference>
<dbReference type="PANTHER" id="PTHR11895:SF7">
    <property type="entry name" value="GLUTAMYL-TRNA(GLN) AMIDOTRANSFERASE SUBUNIT A, MITOCHONDRIAL"/>
    <property type="match status" value="1"/>
</dbReference>